<name>A0A165LYY2_PELLU</name>
<dbReference type="Proteomes" id="UP000076481">
    <property type="component" value="Unassembled WGS sequence"/>
</dbReference>
<sequence>MSMDEGGGGQRHPGALSGITGDYTPALDGAGPAECFQFFQVPGLYSTVHELDLERHESFACVGDDINLMLGGRVSPVRKCAALFVVAFEDVFMLFPPAW</sequence>
<comment type="caution">
    <text evidence="1">The sequence shown here is derived from an EMBL/GenBank/DDBJ whole genome shotgun (WGS) entry which is preliminary data.</text>
</comment>
<proteinExistence type="predicted"/>
<evidence type="ECO:0000313" key="2">
    <source>
        <dbReference type="Proteomes" id="UP000076481"/>
    </source>
</evidence>
<protein>
    <submittedName>
        <fullName evidence="1">Uncharacterized protein</fullName>
    </submittedName>
</protein>
<evidence type="ECO:0000313" key="1">
    <source>
        <dbReference type="EMBL" id="KZK74601.1"/>
    </source>
</evidence>
<reference evidence="1 2" key="1">
    <citation type="submission" date="2016-03" db="EMBL/GenBank/DDBJ databases">
        <title>Speciation and ecological success in dimly lit waters: horizontal gene transfer in a green sulfur bacteria bloom unveiled by metagenomic assembly.</title>
        <authorList>
            <person name="Llorens-Mares T."/>
            <person name="Liu Z."/>
            <person name="Allen L.Z."/>
            <person name="Rusch D.B."/>
            <person name="Craig M.T."/>
            <person name="Dupont C.L."/>
            <person name="Bryant D.A."/>
            <person name="Casamayor E.O."/>
        </authorList>
    </citation>
    <scope>NUCLEOTIDE SEQUENCE [LARGE SCALE GENOMIC DNA]</scope>
    <source>
        <strain evidence="1">CIII</strain>
    </source>
</reference>
<accession>A0A165LYY2</accession>
<dbReference type="EMBL" id="LVWG01000021">
    <property type="protein sequence ID" value="KZK74601.1"/>
    <property type="molecule type" value="Genomic_DNA"/>
</dbReference>
<organism evidence="1 2">
    <name type="scientific">Pelodictyon luteolum</name>
    <dbReference type="NCBI Taxonomy" id="1100"/>
    <lineage>
        <taxon>Bacteria</taxon>
        <taxon>Pseudomonadati</taxon>
        <taxon>Chlorobiota</taxon>
        <taxon>Chlorobiia</taxon>
        <taxon>Chlorobiales</taxon>
        <taxon>Chlorobiaceae</taxon>
        <taxon>Chlorobium/Pelodictyon group</taxon>
        <taxon>Pelodictyon</taxon>
    </lineage>
</organism>
<gene>
    <name evidence="1" type="ORF">A3K90_09085</name>
</gene>
<dbReference type="AlphaFoldDB" id="A0A165LYY2"/>
<dbReference type="RefSeq" id="WP_303681166.1">
    <property type="nucleotide sequence ID" value="NZ_LVWG01000021.1"/>
</dbReference>